<dbReference type="EMBL" id="CAXIEN010000111">
    <property type="protein sequence ID" value="CAL1278300.1"/>
    <property type="molecule type" value="Genomic_DNA"/>
</dbReference>
<protein>
    <recommendedName>
        <fullName evidence="3">Maturase K</fullName>
    </recommendedName>
</protein>
<evidence type="ECO:0000313" key="1">
    <source>
        <dbReference type="EMBL" id="CAL1278300.1"/>
    </source>
</evidence>
<dbReference type="Proteomes" id="UP001497382">
    <property type="component" value="Unassembled WGS sequence"/>
</dbReference>
<name>A0AAV2A2N5_9ARAC</name>
<gene>
    <name evidence="1" type="ORF">LARSCL_LOCUS9701</name>
</gene>
<reference evidence="1 2" key="1">
    <citation type="submission" date="2024-04" db="EMBL/GenBank/DDBJ databases">
        <authorList>
            <person name="Rising A."/>
            <person name="Reimegard J."/>
            <person name="Sonavane S."/>
            <person name="Akerstrom W."/>
            <person name="Nylinder S."/>
            <person name="Hedman E."/>
            <person name="Kallberg Y."/>
        </authorList>
    </citation>
    <scope>NUCLEOTIDE SEQUENCE [LARGE SCALE GENOMIC DNA]</scope>
</reference>
<comment type="caution">
    <text evidence="1">The sequence shown here is derived from an EMBL/GenBank/DDBJ whole genome shotgun (WGS) entry which is preliminary data.</text>
</comment>
<keyword evidence="2" id="KW-1185">Reference proteome</keyword>
<evidence type="ECO:0000313" key="2">
    <source>
        <dbReference type="Proteomes" id="UP001497382"/>
    </source>
</evidence>
<accession>A0AAV2A2N5</accession>
<dbReference type="AlphaFoldDB" id="A0AAV2A2N5"/>
<proteinExistence type="predicted"/>
<sequence>MQILPDFYLQSYFSSRVYLKIVGFRSFVHQLYILFELVIPCI</sequence>
<organism evidence="1 2">
    <name type="scientific">Larinioides sclopetarius</name>
    <dbReference type="NCBI Taxonomy" id="280406"/>
    <lineage>
        <taxon>Eukaryota</taxon>
        <taxon>Metazoa</taxon>
        <taxon>Ecdysozoa</taxon>
        <taxon>Arthropoda</taxon>
        <taxon>Chelicerata</taxon>
        <taxon>Arachnida</taxon>
        <taxon>Araneae</taxon>
        <taxon>Araneomorphae</taxon>
        <taxon>Entelegynae</taxon>
        <taxon>Araneoidea</taxon>
        <taxon>Araneidae</taxon>
        <taxon>Larinioides</taxon>
    </lineage>
</organism>
<evidence type="ECO:0008006" key="3">
    <source>
        <dbReference type="Google" id="ProtNLM"/>
    </source>
</evidence>